<feature type="binding site" evidence="9">
    <location>
        <position position="92"/>
    </location>
    <ligand>
        <name>Mg(2+)</name>
        <dbReference type="ChEBI" id="CHEBI:18420"/>
    </ligand>
</feature>
<gene>
    <name evidence="9" type="primary">thiE</name>
    <name evidence="13" type="ORF">CS060_06445</name>
</gene>
<dbReference type="EC" id="2.5.1.3" evidence="9"/>
<feature type="domain" description="Thiamine phosphate synthase/TenI" evidence="12">
    <location>
        <begin position="8"/>
        <end position="192"/>
    </location>
</feature>
<organism evidence="13 14">
    <name type="scientific">Anoxybacillus flavithermus</name>
    <dbReference type="NCBI Taxonomy" id="33934"/>
    <lineage>
        <taxon>Bacteria</taxon>
        <taxon>Bacillati</taxon>
        <taxon>Bacillota</taxon>
        <taxon>Bacilli</taxon>
        <taxon>Bacillales</taxon>
        <taxon>Anoxybacillaceae</taxon>
        <taxon>Anoxybacillus</taxon>
    </lineage>
</organism>
<dbReference type="AlphaFoldDB" id="A0A2G5RQV8"/>
<proteinExistence type="inferred from homology"/>
<dbReference type="EMBL" id="PEDM01000010">
    <property type="protein sequence ID" value="PIC05041.1"/>
    <property type="molecule type" value="Genomic_DNA"/>
</dbReference>
<feature type="binding site" evidence="9">
    <location>
        <position position="111"/>
    </location>
    <ligand>
        <name>4-amino-2-methyl-5-(diphosphooxymethyl)pyrimidine</name>
        <dbReference type="ChEBI" id="CHEBI:57841"/>
    </ligand>
</feature>
<evidence type="ECO:0000256" key="10">
    <source>
        <dbReference type="RuleBase" id="RU003826"/>
    </source>
</evidence>
<feature type="binding site" evidence="9">
    <location>
        <position position="169"/>
    </location>
    <ligand>
        <name>2-[(2R,5Z)-2-carboxy-4-methylthiazol-5(2H)-ylidene]ethyl phosphate</name>
        <dbReference type="ChEBI" id="CHEBI:62899"/>
    </ligand>
</feature>
<dbReference type="FunFam" id="3.20.20.70:FF:000096">
    <property type="entry name" value="Thiamine-phosphate synthase"/>
    <property type="match status" value="1"/>
</dbReference>
<comment type="catalytic activity">
    <reaction evidence="7 9 10">
        <text>2-(2-carboxy-4-methylthiazol-5-yl)ethyl phosphate + 4-amino-2-methyl-5-(diphosphooxymethyl)pyrimidine + 2 H(+) = thiamine phosphate + CO2 + diphosphate</text>
        <dbReference type="Rhea" id="RHEA:47848"/>
        <dbReference type="ChEBI" id="CHEBI:15378"/>
        <dbReference type="ChEBI" id="CHEBI:16526"/>
        <dbReference type="ChEBI" id="CHEBI:33019"/>
        <dbReference type="ChEBI" id="CHEBI:37575"/>
        <dbReference type="ChEBI" id="CHEBI:57841"/>
        <dbReference type="ChEBI" id="CHEBI:62890"/>
        <dbReference type="EC" id="2.5.1.3"/>
    </reaction>
</comment>
<evidence type="ECO:0000313" key="13">
    <source>
        <dbReference type="EMBL" id="PIC05041.1"/>
    </source>
</evidence>
<evidence type="ECO:0000256" key="6">
    <source>
        <dbReference type="ARBA" id="ARBA00047334"/>
    </source>
</evidence>
<evidence type="ECO:0000259" key="12">
    <source>
        <dbReference type="Pfam" id="PF02581"/>
    </source>
</evidence>
<dbReference type="InterPro" id="IPR036206">
    <property type="entry name" value="ThiamineP_synth_sf"/>
</dbReference>
<evidence type="ECO:0000256" key="4">
    <source>
        <dbReference type="ARBA" id="ARBA00022842"/>
    </source>
</evidence>
<comment type="similarity">
    <text evidence="9 10">Belongs to the thiamine-phosphate synthase family.</text>
</comment>
<comment type="caution">
    <text evidence="13">The sequence shown here is derived from an EMBL/GenBank/DDBJ whole genome shotgun (WGS) entry which is preliminary data.</text>
</comment>
<dbReference type="SUPFAM" id="SSF51391">
    <property type="entry name" value="Thiamin phosphate synthase"/>
    <property type="match status" value="1"/>
</dbReference>
<keyword evidence="5 9" id="KW-0784">Thiamine biosynthesis</keyword>
<comment type="function">
    <text evidence="9">Condenses 4-methyl-5-(beta-hydroxyethyl)thiazole monophosphate (THZ-P) and 2-methyl-4-amino-5-hydroxymethyl pyrimidine pyrophosphate (HMP-PP) to form thiamine monophosphate (TMP).</text>
</comment>
<accession>A0A2G5RQV8</accession>
<feature type="binding site" evidence="9">
    <location>
        <position position="140"/>
    </location>
    <ligand>
        <name>4-amino-2-methyl-5-(diphosphooxymethyl)pyrimidine</name>
        <dbReference type="ChEBI" id="CHEBI:57841"/>
    </ligand>
</feature>
<dbReference type="InterPro" id="IPR034291">
    <property type="entry name" value="TMP_synthase"/>
</dbReference>
<feature type="binding site" evidence="9">
    <location>
        <position position="73"/>
    </location>
    <ligand>
        <name>Mg(2+)</name>
        <dbReference type="ChEBI" id="CHEBI:18420"/>
    </ligand>
</feature>
<sequence>MMKQKLSLYFVMGSVDCTKDPLAVLDEAIEGGITMFQFREKGKGALTGIEKYRLAEKLLERCLAHNIPFIVNDDVDLALALQADGVHVGQEDEAAERVRDRIGDHKYLGVSVHNLNEVKKAIAVRADYVGLGPIFPTVSKDDAKQACGLTMIEHIRAHEKHVPLVAIGGITEQTSKQVIEAGADGIAVISAICRAKHICEQTKRLYEIVMRTKQKGDR</sequence>
<dbReference type="InterPro" id="IPR022998">
    <property type="entry name" value="ThiamineP_synth_TenI"/>
</dbReference>
<evidence type="ECO:0000256" key="2">
    <source>
        <dbReference type="ARBA" id="ARBA00022679"/>
    </source>
</evidence>
<dbReference type="GO" id="GO:0000287">
    <property type="term" value="F:magnesium ion binding"/>
    <property type="evidence" value="ECO:0007669"/>
    <property type="project" value="UniProtKB-UniRule"/>
</dbReference>
<dbReference type="InterPro" id="IPR013785">
    <property type="entry name" value="Aldolase_TIM"/>
</dbReference>
<dbReference type="HAMAP" id="MF_00097">
    <property type="entry name" value="TMP_synthase"/>
    <property type="match status" value="1"/>
</dbReference>
<dbReference type="UniPathway" id="UPA00060">
    <property type="reaction ID" value="UER00141"/>
</dbReference>
<dbReference type="GO" id="GO:0009228">
    <property type="term" value="P:thiamine biosynthetic process"/>
    <property type="evidence" value="ECO:0007669"/>
    <property type="project" value="UniProtKB-KW"/>
</dbReference>
<dbReference type="PANTHER" id="PTHR20857:SF15">
    <property type="entry name" value="THIAMINE-PHOSPHATE SYNTHASE"/>
    <property type="match status" value="1"/>
</dbReference>
<feature type="binding site" evidence="9">
    <location>
        <begin position="37"/>
        <end position="41"/>
    </location>
    <ligand>
        <name>4-amino-2-methyl-5-(diphosphooxymethyl)pyrimidine</name>
        <dbReference type="ChEBI" id="CHEBI:57841"/>
    </ligand>
</feature>
<protein>
    <recommendedName>
        <fullName evidence="9">Thiamine-phosphate synthase</fullName>
        <shortName evidence="9">TP synthase</shortName>
        <shortName evidence="9">TPS</shortName>
        <ecNumber evidence="9">2.5.1.3</ecNumber>
    </recommendedName>
    <alternativeName>
        <fullName evidence="9">Thiamine-phosphate pyrophosphorylase</fullName>
        <shortName evidence="9">TMP pyrophosphorylase</shortName>
        <shortName evidence="9">TMP-PPase</shortName>
    </alternativeName>
</protein>
<evidence type="ECO:0000256" key="9">
    <source>
        <dbReference type="HAMAP-Rule" id="MF_00097"/>
    </source>
</evidence>
<dbReference type="NCBIfam" id="TIGR00693">
    <property type="entry name" value="thiE"/>
    <property type="match status" value="1"/>
</dbReference>
<comment type="pathway">
    <text evidence="1 9 11">Cofactor biosynthesis; thiamine diphosphate biosynthesis; thiamine phosphate from 4-amino-2-methyl-5-diphosphomethylpyrimidine and 4-methyl-5-(2-phosphoethyl)-thiazole: step 1/1.</text>
</comment>
<evidence type="ECO:0000256" key="1">
    <source>
        <dbReference type="ARBA" id="ARBA00005165"/>
    </source>
</evidence>
<name>A0A2G5RQV8_9BACL</name>
<keyword evidence="3 9" id="KW-0479">Metal-binding</keyword>
<dbReference type="Pfam" id="PF02581">
    <property type="entry name" value="TMP-TENI"/>
    <property type="match status" value="1"/>
</dbReference>
<feature type="binding site" evidence="9">
    <location>
        <begin position="137"/>
        <end position="139"/>
    </location>
    <ligand>
        <name>2-[(2R,5Z)-2-carboxy-4-methylthiazol-5(2H)-ylidene]ethyl phosphate</name>
        <dbReference type="ChEBI" id="CHEBI:62899"/>
    </ligand>
</feature>
<comment type="cofactor">
    <cofactor evidence="9">
        <name>Mg(2+)</name>
        <dbReference type="ChEBI" id="CHEBI:18420"/>
    </cofactor>
    <text evidence="9">Binds 1 Mg(2+) ion per subunit.</text>
</comment>
<keyword evidence="2 9" id="KW-0808">Transferase</keyword>
<keyword evidence="4 9" id="KW-0460">Magnesium</keyword>
<dbReference type="PANTHER" id="PTHR20857">
    <property type="entry name" value="THIAMINE-PHOSPHATE PYROPHOSPHORYLASE"/>
    <property type="match status" value="1"/>
</dbReference>
<comment type="catalytic activity">
    <reaction evidence="8 9 10">
        <text>2-[(2R,5Z)-2-carboxy-4-methylthiazol-5(2H)-ylidene]ethyl phosphate + 4-amino-2-methyl-5-(diphosphooxymethyl)pyrimidine + 2 H(+) = thiamine phosphate + CO2 + diphosphate</text>
        <dbReference type="Rhea" id="RHEA:47844"/>
        <dbReference type="ChEBI" id="CHEBI:15378"/>
        <dbReference type="ChEBI" id="CHEBI:16526"/>
        <dbReference type="ChEBI" id="CHEBI:33019"/>
        <dbReference type="ChEBI" id="CHEBI:37575"/>
        <dbReference type="ChEBI" id="CHEBI:57841"/>
        <dbReference type="ChEBI" id="CHEBI:62899"/>
        <dbReference type="EC" id="2.5.1.3"/>
    </reaction>
</comment>
<evidence type="ECO:0000256" key="5">
    <source>
        <dbReference type="ARBA" id="ARBA00022977"/>
    </source>
</evidence>
<dbReference type="RefSeq" id="WP_035049026.1">
    <property type="nucleotide sequence ID" value="NZ_PEDM01000010.1"/>
</dbReference>
<dbReference type="GO" id="GO:0009229">
    <property type="term" value="P:thiamine diphosphate biosynthetic process"/>
    <property type="evidence" value="ECO:0007669"/>
    <property type="project" value="UniProtKB-UniRule"/>
</dbReference>
<feature type="binding site" evidence="9">
    <location>
        <position position="72"/>
    </location>
    <ligand>
        <name>4-amino-2-methyl-5-(diphosphooxymethyl)pyrimidine</name>
        <dbReference type="ChEBI" id="CHEBI:57841"/>
    </ligand>
</feature>
<evidence type="ECO:0000256" key="7">
    <source>
        <dbReference type="ARBA" id="ARBA00047851"/>
    </source>
</evidence>
<dbReference type="GO" id="GO:0005737">
    <property type="term" value="C:cytoplasm"/>
    <property type="evidence" value="ECO:0007669"/>
    <property type="project" value="TreeGrafter"/>
</dbReference>
<comment type="catalytic activity">
    <reaction evidence="6 9 10">
        <text>4-methyl-5-(2-phosphooxyethyl)-thiazole + 4-amino-2-methyl-5-(diphosphooxymethyl)pyrimidine + H(+) = thiamine phosphate + diphosphate</text>
        <dbReference type="Rhea" id="RHEA:22328"/>
        <dbReference type="ChEBI" id="CHEBI:15378"/>
        <dbReference type="ChEBI" id="CHEBI:33019"/>
        <dbReference type="ChEBI" id="CHEBI:37575"/>
        <dbReference type="ChEBI" id="CHEBI:57841"/>
        <dbReference type="ChEBI" id="CHEBI:58296"/>
        <dbReference type="EC" id="2.5.1.3"/>
    </reaction>
</comment>
<reference evidence="13 14" key="1">
    <citation type="submission" date="2017-10" db="EMBL/GenBank/DDBJ databases">
        <title>Draft genome sequence of Anoxybacillus flavithermus KU2-6-11 from caldera Uzon (Russia:Kamchtka).</title>
        <authorList>
            <person name="Korzhuk A.V."/>
            <person name="Rozanov A.S."/>
            <person name="Bryanskaya A.V."/>
            <person name="Peltek S.E."/>
        </authorList>
    </citation>
    <scope>NUCLEOTIDE SEQUENCE [LARGE SCALE GENOMIC DNA]</scope>
    <source>
        <strain evidence="13 14">KU2-6_11</strain>
    </source>
</reference>
<dbReference type="GO" id="GO:0004789">
    <property type="term" value="F:thiamine-phosphate diphosphorylase activity"/>
    <property type="evidence" value="ECO:0007669"/>
    <property type="project" value="UniProtKB-UniRule"/>
</dbReference>
<dbReference type="CDD" id="cd00564">
    <property type="entry name" value="TMP_TenI"/>
    <property type="match status" value="1"/>
</dbReference>
<evidence type="ECO:0000256" key="8">
    <source>
        <dbReference type="ARBA" id="ARBA00047883"/>
    </source>
</evidence>
<evidence type="ECO:0000313" key="14">
    <source>
        <dbReference type="Proteomes" id="UP000230559"/>
    </source>
</evidence>
<evidence type="ECO:0000256" key="3">
    <source>
        <dbReference type="ARBA" id="ARBA00022723"/>
    </source>
</evidence>
<dbReference type="Proteomes" id="UP000230559">
    <property type="component" value="Unassembled WGS sequence"/>
</dbReference>
<dbReference type="Gene3D" id="3.20.20.70">
    <property type="entry name" value="Aldolase class I"/>
    <property type="match status" value="1"/>
</dbReference>
<evidence type="ECO:0000256" key="11">
    <source>
        <dbReference type="RuleBase" id="RU004253"/>
    </source>
</evidence>
<feature type="binding site" evidence="9">
    <location>
        <begin position="189"/>
        <end position="190"/>
    </location>
    <ligand>
        <name>2-[(2R,5Z)-2-carboxy-4-methylthiazol-5(2H)-ylidene]ethyl phosphate</name>
        <dbReference type="ChEBI" id="CHEBI:62899"/>
    </ligand>
</feature>